<evidence type="ECO:0000313" key="2">
    <source>
        <dbReference type="EMBL" id="KAK5836372.1"/>
    </source>
</evidence>
<organism evidence="2 3">
    <name type="scientific">Gossypium arboreum</name>
    <name type="common">Tree cotton</name>
    <name type="synonym">Gossypium nanking</name>
    <dbReference type="NCBI Taxonomy" id="29729"/>
    <lineage>
        <taxon>Eukaryota</taxon>
        <taxon>Viridiplantae</taxon>
        <taxon>Streptophyta</taxon>
        <taxon>Embryophyta</taxon>
        <taxon>Tracheophyta</taxon>
        <taxon>Spermatophyta</taxon>
        <taxon>Magnoliopsida</taxon>
        <taxon>eudicotyledons</taxon>
        <taxon>Gunneridae</taxon>
        <taxon>Pentapetalae</taxon>
        <taxon>rosids</taxon>
        <taxon>malvids</taxon>
        <taxon>Malvales</taxon>
        <taxon>Malvaceae</taxon>
        <taxon>Malvoideae</taxon>
        <taxon>Gossypium</taxon>
    </lineage>
</organism>
<protein>
    <recommendedName>
        <fullName evidence="4">CCHC-type domain-containing protein</fullName>
    </recommendedName>
</protein>
<reference evidence="2 3" key="1">
    <citation type="submission" date="2023-03" db="EMBL/GenBank/DDBJ databases">
        <title>WGS of Gossypium arboreum.</title>
        <authorList>
            <person name="Yu D."/>
        </authorList>
    </citation>
    <scope>NUCLEOTIDE SEQUENCE [LARGE SCALE GENOMIC DNA]</scope>
    <source>
        <tissue evidence="2">Leaf</tissue>
    </source>
</reference>
<proteinExistence type="predicted"/>
<name>A0ABR0QBE9_GOSAR</name>
<dbReference type="PANTHER" id="PTHR33325:SF11">
    <property type="entry name" value="COLD SHOCK DOMAIN-CONTAINING PROTEIN 4-LIKE"/>
    <property type="match status" value="1"/>
</dbReference>
<dbReference type="EMBL" id="JARKNE010000004">
    <property type="protein sequence ID" value="KAK5836372.1"/>
    <property type="molecule type" value="Genomic_DNA"/>
</dbReference>
<evidence type="ECO:0000256" key="1">
    <source>
        <dbReference type="SAM" id="MobiDB-lite"/>
    </source>
</evidence>
<keyword evidence="3" id="KW-1185">Reference proteome</keyword>
<feature type="region of interest" description="Disordered" evidence="1">
    <location>
        <begin position="120"/>
        <end position="170"/>
    </location>
</feature>
<evidence type="ECO:0000313" key="3">
    <source>
        <dbReference type="Proteomes" id="UP001358586"/>
    </source>
</evidence>
<gene>
    <name evidence="2" type="ORF">PVK06_012159</name>
</gene>
<dbReference type="Proteomes" id="UP001358586">
    <property type="component" value="Chromosome 4"/>
</dbReference>
<evidence type="ECO:0008006" key="4">
    <source>
        <dbReference type="Google" id="ProtNLM"/>
    </source>
</evidence>
<dbReference type="PANTHER" id="PTHR33325">
    <property type="entry name" value="ZINC FINGER, CCHC-TYPE-RELATED"/>
    <property type="match status" value="1"/>
</dbReference>
<sequence>MILPKACYNWMHLRLQDFETVSEYNSEHFKISSQLKLCGENITDERLLEKIFSTFHATNVLLQQQYREKGFKRYSKLISCLLVVEQNNELLMKNHGIRPTSSVLFPEVNVAVHNNYENRKYRGRNHGRGHSGGCGRGHISNHYHGGHNTDTSNHYKKNNNERQERSGQNNSSKIVENIYYRCGVKGHWSRTCCTHEHLVKLYQASIKKKGRHMETNFISQNDKMEAKDEDIHYNTKTNHA</sequence>
<accession>A0ABR0QBE9</accession>
<comment type="caution">
    <text evidence="2">The sequence shown here is derived from an EMBL/GenBank/DDBJ whole genome shotgun (WGS) entry which is preliminary data.</text>
</comment>